<dbReference type="EMBL" id="JACYNN010000037">
    <property type="protein sequence ID" value="MBD8109216.1"/>
    <property type="molecule type" value="Genomic_DNA"/>
</dbReference>
<feature type="transmembrane region" description="Helical" evidence="1">
    <location>
        <begin position="121"/>
        <end position="139"/>
    </location>
</feature>
<evidence type="ECO:0000256" key="1">
    <source>
        <dbReference type="SAM" id="Phobius"/>
    </source>
</evidence>
<sequence length="141" mass="15253">MKPVLSGSITEAGSAVAMPEEKQIQASNIGSFLSRFNLFSFSRLKHSLINSPAAQRNLIYFALMLSVVVFPHFAGATDLLKTQKADTTDTFGHGSTVEYMLYVGEIVVSVVAFIKSRNPMVFTGMIMVLLATRALFALAGS</sequence>
<keyword evidence="1" id="KW-0812">Transmembrane</keyword>
<reference evidence="2 3" key="1">
    <citation type="journal article" date="2020" name="FEMS Microbiol. Ecol.">
        <title>Temporal dynamics of bacterial communities during seed development and maturation.</title>
        <authorList>
            <person name="Chesneau G."/>
            <person name="Torres-Cortes G."/>
            <person name="Briand M."/>
            <person name="Darrasse A."/>
            <person name="Preveaux A."/>
            <person name="Marais C."/>
            <person name="Jacques M.A."/>
            <person name="Shade A."/>
            <person name="Barret M."/>
        </authorList>
    </citation>
    <scope>NUCLEOTIDE SEQUENCE [LARGE SCALE GENOMIC DNA]</scope>
    <source>
        <strain evidence="2 3">CFBP13732</strain>
    </source>
</reference>
<feature type="transmembrane region" description="Helical" evidence="1">
    <location>
        <begin position="96"/>
        <end position="114"/>
    </location>
</feature>
<dbReference type="Proteomes" id="UP000661012">
    <property type="component" value="Unassembled WGS sequence"/>
</dbReference>
<gene>
    <name evidence="2" type="ORF">IFT93_22895</name>
</gene>
<keyword evidence="3" id="KW-1185">Reference proteome</keyword>
<evidence type="ECO:0000313" key="2">
    <source>
        <dbReference type="EMBL" id="MBD8109216.1"/>
    </source>
</evidence>
<accession>A0ABR8ZZQ8</accession>
<keyword evidence="1" id="KW-1133">Transmembrane helix</keyword>
<name>A0ABR8ZZQ8_9GAMM</name>
<keyword evidence="1" id="KW-0472">Membrane</keyword>
<dbReference type="RefSeq" id="WP_191931326.1">
    <property type="nucleotide sequence ID" value="NZ_JACYNM010000038.1"/>
</dbReference>
<comment type="caution">
    <text evidence="2">The sequence shown here is derived from an EMBL/GenBank/DDBJ whole genome shotgun (WGS) entry which is preliminary data.</text>
</comment>
<evidence type="ECO:0000313" key="3">
    <source>
        <dbReference type="Proteomes" id="UP000661012"/>
    </source>
</evidence>
<organism evidence="2 3">
    <name type="scientific">Erwinia persicina</name>
    <dbReference type="NCBI Taxonomy" id="55211"/>
    <lineage>
        <taxon>Bacteria</taxon>
        <taxon>Pseudomonadati</taxon>
        <taxon>Pseudomonadota</taxon>
        <taxon>Gammaproteobacteria</taxon>
        <taxon>Enterobacterales</taxon>
        <taxon>Erwiniaceae</taxon>
        <taxon>Erwinia</taxon>
    </lineage>
</organism>
<protein>
    <submittedName>
        <fullName evidence="2">Conjugal transfer protein</fullName>
    </submittedName>
</protein>
<proteinExistence type="predicted"/>
<feature type="transmembrane region" description="Helical" evidence="1">
    <location>
        <begin position="58"/>
        <end position="76"/>
    </location>
</feature>